<keyword evidence="2" id="KW-0732">Signal</keyword>
<proteinExistence type="predicted"/>
<accession>A0ABP0QY89</accession>
<feature type="compositionally biased region" description="Pro residues" evidence="1">
    <location>
        <begin position="87"/>
        <end position="98"/>
    </location>
</feature>
<dbReference type="Pfam" id="PF07727">
    <property type="entry name" value="RVT_2"/>
    <property type="match status" value="1"/>
</dbReference>
<feature type="region of interest" description="Disordered" evidence="1">
    <location>
        <begin position="791"/>
        <end position="815"/>
    </location>
</feature>
<keyword evidence="5" id="KW-1185">Reference proteome</keyword>
<protein>
    <recommendedName>
        <fullName evidence="3">Integrase catalytic domain-containing protein</fullName>
    </recommendedName>
</protein>
<dbReference type="InterPro" id="IPR013103">
    <property type="entry name" value="RVT_2"/>
</dbReference>
<dbReference type="Gene3D" id="3.30.420.10">
    <property type="entry name" value="Ribonuclease H-like superfamily/Ribonuclease H"/>
    <property type="match status" value="1"/>
</dbReference>
<dbReference type="PROSITE" id="PS50994">
    <property type="entry name" value="INTEGRASE"/>
    <property type="match status" value="1"/>
</dbReference>
<feature type="compositionally biased region" description="Low complexity" evidence="1">
    <location>
        <begin position="796"/>
        <end position="812"/>
    </location>
</feature>
<comment type="caution">
    <text evidence="4">The sequence shown here is derived from an EMBL/GenBank/DDBJ whole genome shotgun (WGS) entry which is preliminary data.</text>
</comment>
<dbReference type="InterPro" id="IPR021109">
    <property type="entry name" value="Peptidase_aspartic_dom_sf"/>
</dbReference>
<evidence type="ECO:0000256" key="1">
    <source>
        <dbReference type="SAM" id="MobiDB-lite"/>
    </source>
</evidence>
<feature type="domain" description="Integrase catalytic" evidence="3">
    <location>
        <begin position="1525"/>
        <end position="1632"/>
    </location>
</feature>
<dbReference type="InterPro" id="IPR001584">
    <property type="entry name" value="Integrase_cat-core"/>
</dbReference>
<dbReference type="InterPro" id="IPR036397">
    <property type="entry name" value="RNaseH_sf"/>
</dbReference>
<organism evidence="4 5">
    <name type="scientific">Durusdinium trenchii</name>
    <dbReference type="NCBI Taxonomy" id="1381693"/>
    <lineage>
        <taxon>Eukaryota</taxon>
        <taxon>Sar</taxon>
        <taxon>Alveolata</taxon>
        <taxon>Dinophyceae</taxon>
        <taxon>Suessiales</taxon>
        <taxon>Symbiodiniaceae</taxon>
        <taxon>Durusdinium</taxon>
    </lineage>
</organism>
<feature type="signal peptide" evidence="2">
    <location>
        <begin position="1"/>
        <end position="39"/>
    </location>
</feature>
<feature type="region of interest" description="Disordered" evidence="1">
    <location>
        <begin position="74"/>
        <end position="103"/>
    </location>
</feature>
<gene>
    <name evidence="4" type="ORF">CCMP2556_LOCUS44577</name>
</gene>
<reference evidence="4 5" key="1">
    <citation type="submission" date="2024-02" db="EMBL/GenBank/DDBJ databases">
        <authorList>
            <person name="Chen Y."/>
            <person name="Shah S."/>
            <person name="Dougan E. K."/>
            <person name="Thang M."/>
            <person name="Chan C."/>
        </authorList>
    </citation>
    <scope>NUCLEOTIDE SEQUENCE [LARGE SCALE GENOMIC DNA]</scope>
</reference>
<evidence type="ECO:0000256" key="2">
    <source>
        <dbReference type="SAM" id="SignalP"/>
    </source>
</evidence>
<feature type="compositionally biased region" description="Polar residues" evidence="1">
    <location>
        <begin position="764"/>
        <end position="774"/>
    </location>
</feature>
<feature type="region of interest" description="Disordered" evidence="1">
    <location>
        <begin position="497"/>
        <end position="537"/>
    </location>
</feature>
<dbReference type="Gene3D" id="2.40.70.10">
    <property type="entry name" value="Acid Proteases"/>
    <property type="match status" value="1"/>
</dbReference>
<evidence type="ECO:0000313" key="5">
    <source>
        <dbReference type="Proteomes" id="UP001642484"/>
    </source>
</evidence>
<sequence>MKRTMQPDGPRCAWRRLQPLLLMAVGTPFLAFCSEPVLASHVERAIPRRASGGVEVSGDSEMLKKLKEWKKTRGAASKGFEKAKAPAPEPAPEPPAPEPEPRLPGALQAVSELLQSTGPYDLVEPFLTVELFGMTTAGGLITDRYGVPQYSGEAELFEEYEERAWDLFHGREGTDGLQIATPVHLRAGLTGAAYESVRKLEHGKLKTKNSDGKATDVGMNLLLSTLKDSIAAELPVKTSELFFQAFYSTSVWRKNYETMQQYIVRREQDFKRLEDNSPGTQVSEQVRAMMLLCFGGLDPKEQTSVLSSCNNTYEFQKIAHAMRIQFPNAAGKPVHRRDYLGARQQGGPPTQQVRMQWKQKFSGKTRQVLAAEDYEPEPAEYDDDVYIEEGHDEEYEDGPTDEAYAGYSDDELMDVLLSDFPDLSEDPATAEAFATVAQHRFKKKKFMSGKSSTPSSPSQQAFGFQARGEMSFSEKAKDQRKSAVRFLKSVTPCTACQQKGHWAGDPECPVKKGKGRGKSSAPSAKKKGQPPKRKSPATTLLALHEAEPDHQDHDVSDAAMVESPTAEVEECYVTDNLITPENVKASVYRYDPINLNGTGTSDGQDVSHGIYTMAAYVVNDLNCQQLPDPTPEHLCRRKRVAFRHICDASETHGSAESFMALNCPKLCEHSSYRGGDERKLHRGANGHTRHVTCKERGCDRTIIIGHRKEPIEMWSYLVQILLCTKWGASERSAGLFRRVCQVREEHQALQDQAPLAGYPKKASQPATPQKTQGPIKNLSIASATPDGWDVVLSGNSTPSPVASGPSSSSKHPPTARIVRASRQRVWLYGVLISPDQDLPDFPDLPSEDMDILQPLPSDCELINDGSPFQGHRFDVVSSDPQAEHYCKQVMTHALANEPMSPEIFRFAFYLYGRLRLVRASAERITKPSKEEGESKGKREIDKSPMEPVRKLWAPIQYDIDDPNSVHLHECEVMMTVLPEEEESYALSADDPPGLAILDSGCTRTMHGKDWADQMEQGLLANGLSSAKRSKDQTFRGIGGKIQSKHVRIFPVGICGVHGEVHSAETPGNTPMLISRPFTEELGAVINLGKQTVSFTTLGIYDKPLLKTSRGHLALNLLDFDSSKMDEFESEDEETIQASLKSTTPPPGLSYDPAAQARDESDPFKNWLEEIDPAEYTNDFGGMNPDDYYDMQDDLATWRDDVLGIDPLTGRPFAQQQIPEDQAAVCENETLFADFASKHCCIRKTTNKKGKKLEDMCRSLDGDDFFEPFMVNRREHLHHDLLLEDPYVTVITHPCGPWGNWSKFNLAKDGAASVWPTQLNNLVLMTMIQQAEIEKNAYKNVQEAYPADPQPPRRPRRQRRGRMAILANQFDAPPVYLRPSQLEQPHVQEGPEDQVDDDQPLQDQELREHVAAGLDPILSRPEAQRRQEWLQVDPDLRKVLRTLHVNFGHPTRNTMMRILRRQNAKPEAIRAAAQMTCDTCGESITRRRPKPVRLPGRYVFNDHLLLDVFYARDVSSIQFSFLNILDQSSGFQVVSCLGESKGPPASKAVLSFADYLKQFGVEQEAMPLEAPWKQGQVERAGGLWKQLMTKVVQESQIQGLQDMITATTIVTQIRNAHPRANGYAPNQWVLGMPEVRIPGSLMVEQDQERLDLIEAAEDPQSAMAKNLSIREAARVAQVRLDTDSRVRRALLHQSTPTRGPFPIGAYVYFLRQQGADERGFKWNGPVLQVKMSSWQFTPSLSTSSSQSSPKEPETMWPVVLMPSQYQIFPLKNSKVMFRRQKNYKISPTGLPQLPLGISLRYHLAEESSDPTMNQMGRTIRSHRPELIALQENQNKSKGSRQVVQNNIMEHHHQPDPSPMSQSGTTPGPYFTEGPAEVFPDMNDKALQSKLKRLAEIQSDSEVSQLEDDAPASWLNNPKIEEMAHDAFLTGKAAARGEIDIYKLSESDRALFDASMAKEWASWQKFGAVEILTEQQVQDLPDDTPIVGTRWVHTDKNKRPRLLAAAMSKRTKKTPDQIKKEFPFEAKSRMVVQGHQEEGHDGISIRTDSPTASLLAFNLICSVAVLHDWAVWACDASTAYLQSSGISRLLILRPPRPPPPGVSPMDLFRAKGSIYGTKDAGRFWWKKLFKTVQEHGWQMSKYEAALFYLFQENKLIGVMASHVDDLFCTGTGNKFESAIKELEVKLYLKVHKNDFRFCGENVKVTPNSIDLDQYDAIEGIEFMVVDKERRKMPNASLTEAEKTDFRGLIGSLGWITRQTRPDLQVNVSLASQTMASPAVKDVVELNKAVKMPKDTCDNKYRFVKHQEMTWDNIIVAVFADSSFANSQNMKSQCGYIVVLTTEEIKSGASAPIMLLETYSGSIKRVCRSTLAAEANAFLMASEAGDYVRSLLMEMKFPGTSVQDLQEYKKGILLAFTDAKSLESTIVKDAGQPTDKRVKILVAQIKDLLGYGSYVADEQYAIWCDTSQMLADVLTKAGCERAPLLQAMEEGRWQHEPSEEAKLRKLGIRAGRQGQEEVSVTEFSAQQVVRVFYAFFHGWRYRHGLPEMELTTKQQQLVVLMIQSNLALVNSAQEFWPRLCAELGSPRDPEARELLLALTGVFEL</sequence>
<evidence type="ECO:0000259" key="3">
    <source>
        <dbReference type="PROSITE" id="PS50994"/>
    </source>
</evidence>
<feature type="chain" id="PRO_5045510397" description="Integrase catalytic domain-containing protein" evidence="2">
    <location>
        <begin position="40"/>
        <end position="2601"/>
    </location>
</feature>
<dbReference type="EMBL" id="CAXAMN010025184">
    <property type="protein sequence ID" value="CAK9093241.1"/>
    <property type="molecule type" value="Genomic_DNA"/>
</dbReference>
<feature type="region of interest" description="Disordered" evidence="1">
    <location>
        <begin position="1125"/>
        <end position="1147"/>
    </location>
</feature>
<name>A0ABP0QY89_9DINO</name>
<feature type="compositionally biased region" description="Basic residues" evidence="1">
    <location>
        <begin position="524"/>
        <end position="535"/>
    </location>
</feature>
<feature type="region of interest" description="Disordered" evidence="1">
    <location>
        <begin position="751"/>
        <end position="774"/>
    </location>
</feature>
<evidence type="ECO:0000313" key="4">
    <source>
        <dbReference type="EMBL" id="CAK9093241.1"/>
    </source>
</evidence>
<dbReference type="Proteomes" id="UP001642484">
    <property type="component" value="Unassembled WGS sequence"/>
</dbReference>